<accession>A0A699ZG97</accession>
<dbReference type="AlphaFoldDB" id="A0A699ZG97"/>
<evidence type="ECO:0000256" key="2">
    <source>
        <dbReference type="ARBA" id="ARBA00022448"/>
    </source>
</evidence>
<gene>
    <name evidence="11" type="ORF">HaLaN_19131</name>
</gene>
<reference evidence="11 12" key="1">
    <citation type="submission" date="2020-02" db="EMBL/GenBank/DDBJ databases">
        <title>Draft genome sequence of Haematococcus lacustris strain NIES-144.</title>
        <authorList>
            <person name="Morimoto D."/>
            <person name="Nakagawa S."/>
            <person name="Yoshida T."/>
            <person name="Sawayama S."/>
        </authorList>
    </citation>
    <scope>NUCLEOTIDE SEQUENCE [LARGE SCALE GENOMIC DNA]</scope>
    <source>
        <strain evidence="11 12">NIES-144</strain>
    </source>
</reference>
<dbReference type="Proteomes" id="UP000485058">
    <property type="component" value="Unassembled WGS sequence"/>
</dbReference>
<keyword evidence="6 9" id="KW-1133">Transmembrane helix</keyword>
<name>A0A699ZG97_HAELA</name>
<evidence type="ECO:0000256" key="4">
    <source>
        <dbReference type="ARBA" id="ARBA00022692"/>
    </source>
</evidence>
<feature type="domain" description="Cation/H+ exchanger transmembrane" evidence="10">
    <location>
        <begin position="26"/>
        <end position="93"/>
    </location>
</feature>
<comment type="subcellular location">
    <subcellularLocation>
        <location evidence="1">Membrane</location>
        <topology evidence="1">Multi-pass membrane protein</topology>
    </subcellularLocation>
</comment>
<dbReference type="Gene3D" id="1.20.1530.20">
    <property type="match status" value="1"/>
</dbReference>
<keyword evidence="3" id="KW-0050">Antiport</keyword>
<evidence type="ECO:0000259" key="10">
    <source>
        <dbReference type="Pfam" id="PF00999"/>
    </source>
</evidence>
<keyword evidence="12" id="KW-1185">Reference proteome</keyword>
<keyword evidence="4 9" id="KW-0812">Transmembrane</keyword>
<organism evidence="11 12">
    <name type="scientific">Haematococcus lacustris</name>
    <name type="common">Green alga</name>
    <name type="synonym">Haematococcus pluvialis</name>
    <dbReference type="NCBI Taxonomy" id="44745"/>
    <lineage>
        <taxon>Eukaryota</taxon>
        <taxon>Viridiplantae</taxon>
        <taxon>Chlorophyta</taxon>
        <taxon>core chlorophytes</taxon>
        <taxon>Chlorophyceae</taxon>
        <taxon>CS clade</taxon>
        <taxon>Chlamydomonadales</taxon>
        <taxon>Haematococcaceae</taxon>
        <taxon>Haematococcus</taxon>
    </lineage>
</organism>
<evidence type="ECO:0000256" key="1">
    <source>
        <dbReference type="ARBA" id="ARBA00004141"/>
    </source>
</evidence>
<evidence type="ECO:0000313" key="12">
    <source>
        <dbReference type="Proteomes" id="UP000485058"/>
    </source>
</evidence>
<dbReference type="GO" id="GO:0016020">
    <property type="term" value="C:membrane"/>
    <property type="evidence" value="ECO:0007669"/>
    <property type="project" value="UniProtKB-SubCell"/>
</dbReference>
<sequence>ENPWTTHQGQQGLRAVAASLASGGFLFAHLHVLALGALSLTLVKSSLIAVVVRWFGFPWRTAWAVGGQLAHVGEFAFILLSIATQLQILSPQAAGSSRGVSSL</sequence>
<dbReference type="Pfam" id="PF00999">
    <property type="entry name" value="Na_H_Exchanger"/>
    <property type="match status" value="1"/>
</dbReference>
<dbReference type="InterPro" id="IPR006153">
    <property type="entry name" value="Cation/H_exchanger_TM"/>
</dbReference>
<feature type="non-terminal residue" evidence="11">
    <location>
        <position position="1"/>
    </location>
</feature>
<dbReference type="InterPro" id="IPR045158">
    <property type="entry name" value="KEA4/5/6-like"/>
</dbReference>
<evidence type="ECO:0000256" key="9">
    <source>
        <dbReference type="SAM" id="Phobius"/>
    </source>
</evidence>
<keyword evidence="2" id="KW-0813">Transport</keyword>
<evidence type="ECO:0000256" key="3">
    <source>
        <dbReference type="ARBA" id="ARBA00022449"/>
    </source>
</evidence>
<evidence type="ECO:0000256" key="7">
    <source>
        <dbReference type="ARBA" id="ARBA00023065"/>
    </source>
</evidence>
<evidence type="ECO:0000256" key="6">
    <source>
        <dbReference type="ARBA" id="ARBA00022989"/>
    </source>
</evidence>
<feature type="non-terminal residue" evidence="11">
    <location>
        <position position="103"/>
    </location>
</feature>
<evidence type="ECO:0000256" key="5">
    <source>
        <dbReference type="ARBA" id="ARBA00022729"/>
    </source>
</evidence>
<proteinExistence type="predicted"/>
<keyword evidence="5" id="KW-0732">Signal</keyword>
<comment type="caution">
    <text evidence="11">The sequence shown here is derived from an EMBL/GenBank/DDBJ whole genome shotgun (WGS) entry which is preliminary data.</text>
</comment>
<feature type="transmembrane region" description="Helical" evidence="9">
    <location>
        <begin position="20"/>
        <end position="43"/>
    </location>
</feature>
<dbReference type="GO" id="GO:0015386">
    <property type="term" value="F:potassium:proton antiporter activity"/>
    <property type="evidence" value="ECO:0007669"/>
    <property type="project" value="InterPro"/>
</dbReference>
<evidence type="ECO:0000256" key="8">
    <source>
        <dbReference type="ARBA" id="ARBA00023136"/>
    </source>
</evidence>
<keyword evidence="7" id="KW-0406">Ion transport</keyword>
<dbReference type="EMBL" id="BLLF01001902">
    <property type="protein sequence ID" value="GFH21767.1"/>
    <property type="molecule type" value="Genomic_DNA"/>
</dbReference>
<evidence type="ECO:0000313" key="11">
    <source>
        <dbReference type="EMBL" id="GFH21767.1"/>
    </source>
</evidence>
<keyword evidence="8 9" id="KW-0472">Membrane</keyword>
<dbReference type="PANTHER" id="PTHR16254">
    <property type="entry name" value="POTASSIUM/PROTON ANTIPORTER-RELATED"/>
    <property type="match status" value="1"/>
</dbReference>
<dbReference type="InterPro" id="IPR038770">
    <property type="entry name" value="Na+/solute_symporter_sf"/>
</dbReference>
<dbReference type="PANTHER" id="PTHR16254:SF14">
    <property type="entry name" value="TRANSMEMBRANE AND COILED-COIL DOMAIN-CONTAINING PROTEIN 3"/>
    <property type="match status" value="1"/>
</dbReference>
<protein>
    <recommendedName>
        <fullName evidence="10">Cation/H+ exchanger transmembrane domain-containing protein</fullName>
    </recommendedName>
</protein>